<organism evidence="2 3">
    <name type="scientific">Prorocentrum cordatum</name>
    <dbReference type="NCBI Taxonomy" id="2364126"/>
    <lineage>
        <taxon>Eukaryota</taxon>
        <taxon>Sar</taxon>
        <taxon>Alveolata</taxon>
        <taxon>Dinophyceae</taxon>
        <taxon>Prorocentrales</taxon>
        <taxon>Prorocentraceae</taxon>
        <taxon>Prorocentrum</taxon>
    </lineage>
</organism>
<reference evidence="2" key="1">
    <citation type="submission" date="2023-10" db="EMBL/GenBank/DDBJ databases">
        <authorList>
            <person name="Chen Y."/>
            <person name="Shah S."/>
            <person name="Dougan E. K."/>
            <person name="Thang M."/>
            <person name="Chan C."/>
        </authorList>
    </citation>
    <scope>NUCLEOTIDE SEQUENCE [LARGE SCALE GENOMIC DNA]</scope>
</reference>
<dbReference type="InterPro" id="IPR011333">
    <property type="entry name" value="SKP1/BTB/POZ_sf"/>
</dbReference>
<keyword evidence="3" id="KW-1185">Reference proteome</keyword>
<protein>
    <submittedName>
        <fullName evidence="2">Uncharacterized protein</fullName>
    </submittedName>
</protein>
<dbReference type="EMBL" id="CAUYUJ010001091">
    <property type="protein sequence ID" value="CAK0794107.1"/>
    <property type="molecule type" value="Genomic_DNA"/>
</dbReference>
<sequence length="237" mass="25499">MLKMMYCGSVEITVDNVLAILDVSVRFDVAPLVQFSVQFLQSHTSSEHACWMLDVGVQYGLVKLVDRYSDEGIETLSRLVRQVLSQMELCLHDTRVSVLAHPEQPLLRARLSSVVVLSSEGAAGGLEARSAHVAGLNLALAATGGSGQRMAGATGGNWSFPREGVERSRSLLPEQIEAPAIPGEARREPMESGCPADPLFFSPLRAWGGSRSEVRDWSSDPGIEVSGHVSGALEPMD</sequence>
<comment type="caution">
    <text evidence="2">The sequence shown here is derived from an EMBL/GenBank/DDBJ whole genome shotgun (WGS) entry which is preliminary data.</text>
</comment>
<name>A0ABN9PQS4_9DINO</name>
<evidence type="ECO:0000256" key="1">
    <source>
        <dbReference type="SAM" id="MobiDB-lite"/>
    </source>
</evidence>
<proteinExistence type="predicted"/>
<accession>A0ABN9PQS4</accession>
<dbReference type="Proteomes" id="UP001189429">
    <property type="component" value="Unassembled WGS sequence"/>
</dbReference>
<gene>
    <name evidence="2" type="ORF">PCOR1329_LOCUS4196</name>
</gene>
<feature type="region of interest" description="Disordered" evidence="1">
    <location>
        <begin position="211"/>
        <end position="237"/>
    </location>
</feature>
<evidence type="ECO:0000313" key="2">
    <source>
        <dbReference type="EMBL" id="CAK0794107.1"/>
    </source>
</evidence>
<evidence type="ECO:0000313" key="3">
    <source>
        <dbReference type="Proteomes" id="UP001189429"/>
    </source>
</evidence>
<dbReference type="Gene3D" id="3.30.710.10">
    <property type="entry name" value="Potassium Channel Kv1.1, Chain A"/>
    <property type="match status" value="1"/>
</dbReference>